<dbReference type="GO" id="GO:0006508">
    <property type="term" value="P:proteolysis"/>
    <property type="evidence" value="ECO:0007669"/>
    <property type="project" value="UniProtKB-KW"/>
</dbReference>
<evidence type="ECO:0000313" key="3">
    <source>
        <dbReference type="Proteomes" id="UP000095598"/>
    </source>
</evidence>
<reference evidence="2 3" key="1">
    <citation type="submission" date="2015-09" db="EMBL/GenBank/DDBJ databases">
        <authorList>
            <consortium name="Pathogen Informatics"/>
        </authorList>
    </citation>
    <scope>NUCLEOTIDE SEQUENCE [LARGE SCALE GENOMIC DNA]</scope>
    <source>
        <strain evidence="2 3">2789STDY5608868</strain>
    </source>
</reference>
<dbReference type="AlphaFoldDB" id="A0A173QW26"/>
<evidence type="ECO:0000313" key="2">
    <source>
        <dbReference type="EMBL" id="CUM69519.1"/>
    </source>
</evidence>
<name>A0A173QW26_ANAHA</name>
<dbReference type="InterPro" id="IPR000045">
    <property type="entry name" value="Prepilin_IV_endopep_pep"/>
</dbReference>
<protein>
    <submittedName>
        <fullName evidence="2">Flp pilus assembly protein, protease CpaA</fullName>
    </submittedName>
</protein>
<dbReference type="GO" id="GO:0016020">
    <property type="term" value="C:membrane"/>
    <property type="evidence" value="ECO:0007669"/>
    <property type="project" value="InterPro"/>
</dbReference>
<proteinExistence type="predicted"/>
<dbReference type="Pfam" id="PF01478">
    <property type="entry name" value="Peptidase_A24"/>
    <property type="match status" value="1"/>
</dbReference>
<evidence type="ECO:0000259" key="1">
    <source>
        <dbReference type="Pfam" id="PF01478"/>
    </source>
</evidence>
<feature type="domain" description="Prepilin type IV endopeptidase peptidase" evidence="1">
    <location>
        <begin position="5"/>
        <end position="103"/>
    </location>
</feature>
<dbReference type="GO" id="GO:0004190">
    <property type="term" value="F:aspartic-type endopeptidase activity"/>
    <property type="evidence" value="ECO:0007669"/>
    <property type="project" value="InterPro"/>
</dbReference>
<accession>A0A173QW26</accession>
<dbReference type="RefSeq" id="WP_055257499.1">
    <property type="nucleotide sequence ID" value="NZ_BAABYN010000001.1"/>
</dbReference>
<keyword evidence="2" id="KW-0645">Protease</keyword>
<dbReference type="Gene3D" id="1.20.120.1220">
    <property type="match status" value="1"/>
</dbReference>
<sequence>MKIWILLFLIMAAIYDYRDFKIPNKLNGAGALITLVLAGVSGMKAADMMIGVLVVLISCGLLFYIGCLGGGDVKLLMVCAISIGRAMPQFLILSFICNGIYAVIFLWKRKNFHLRLFRLFQYVTQCKDNKRLLMYETENGNLMKDGMIHFSFGILAAYMICLLGGGL</sequence>
<keyword evidence="2" id="KW-0378">Hydrolase</keyword>
<dbReference type="Proteomes" id="UP000095598">
    <property type="component" value="Unassembled WGS sequence"/>
</dbReference>
<organism evidence="2 3">
    <name type="scientific">Anaerostipes hadrus</name>
    <dbReference type="NCBI Taxonomy" id="649756"/>
    <lineage>
        <taxon>Bacteria</taxon>
        <taxon>Bacillati</taxon>
        <taxon>Bacillota</taxon>
        <taxon>Clostridia</taxon>
        <taxon>Lachnospirales</taxon>
        <taxon>Lachnospiraceae</taxon>
        <taxon>Anaerostipes</taxon>
    </lineage>
</organism>
<dbReference type="EMBL" id="CYXT01000001">
    <property type="protein sequence ID" value="CUM69519.1"/>
    <property type="molecule type" value="Genomic_DNA"/>
</dbReference>
<gene>
    <name evidence="2" type="ORF">ERS852425_00060</name>
</gene>